<proteinExistence type="inferred from homology"/>
<feature type="transmembrane region" description="Helical" evidence="8">
    <location>
        <begin position="435"/>
        <end position="453"/>
    </location>
</feature>
<evidence type="ECO:0000313" key="9">
    <source>
        <dbReference type="EMBL" id="PZX13580.1"/>
    </source>
</evidence>
<keyword evidence="4 8" id="KW-0812">Transmembrane</keyword>
<reference evidence="9 10" key="1">
    <citation type="submission" date="2018-06" db="EMBL/GenBank/DDBJ databases">
        <title>Genomic Encyclopedia of Archaeal and Bacterial Type Strains, Phase II (KMG-II): from individual species to whole genera.</title>
        <authorList>
            <person name="Goeker M."/>
        </authorList>
    </citation>
    <scope>NUCLEOTIDE SEQUENCE [LARGE SCALE GENOMIC DNA]</scope>
    <source>
        <strain evidence="9 10">DSM 6779</strain>
    </source>
</reference>
<keyword evidence="7 8" id="KW-0472">Membrane</keyword>
<feature type="transmembrane region" description="Helical" evidence="8">
    <location>
        <begin position="465"/>
        <end position="482"/>
    </location>
</feature>
<evidence type="ECO:0000256" key="2">
    <source>
        <dbReference type="ARBA" id="ARBA00009904"/>
    </source>
</evidence>
<dbReference type="Pfam" id="PF01496">
    <property type="entry name" value="V_ATPase_I"/>
    <property type="match status" value="1"/>
</dbReference>
<dbReference type="GO" id="GO:0033179">
    <property type="term" value="C:proton-transporting V-type ATPase, V0 domain"/>
    <property type="evidence" value="ECO:0007669"/>
    <property type="project" value="InterPro"/>
</dbReference>
<evidence type="ECO:0000256" key="3">
    <source>
        <dbReference type="ARBA" id="ARBA00022448"/>
    </source>
</evidence>
<dbReference type="GO" id="GO:0046961">
    <property type="term" value="F:proton-transporting ATPase activity, rotational mechanism"/>
    <property type="evidence" value="ECO:0007669"/>
    <property type="project" value="InterPro"/>
</dbReference>
<dbReference type="InterPro" id="IPR002490">
    <property type="entry name" value="V-ATPase_116kDa_su"/>
</dbReference>
<sequence>MIVPMNKYAFLIHPADYDRFMGDLKQLGVLHIIEHDREPTAAMQEAMRKTKEIVRLTKAFESKKPEEETPANVFTDGEAILQAFQNASQVIEMEKQRIVQLQKELALLAPWGSFERDNLTRLHDMGLKTCFYSASTHRFREEWLDQYPLEIINETDDKRFFVIVAPAHLSIELPEADELRLPDKSIDDVNSQIAQAQATIDGKMAEQAQLANGGAAVLRQYAAGLQNEFATNHAQLHTLDEAEGNIRLIEGWVPTDADTRLQNLLDKSDILWLRGEKVTPDEKPPILLRNNWFSKLFEPIGKLYSLPGYGEMDLTPFFAPFFMMFFGFCFGDAGYGLLLVLAGLIVRPRLAAEYKPMATLMIFLSLAAVLFGSITGTFFGAKLTDFDALKNLKQYMLDDQQMFNLALGLGVVQIVFGMMVKVFNISRQNGFKYSFSTIGWILVIVSSIAMYALDMADAEKGWMLGRLHMIVLGVAGLGIFVFNDPRRNILINVGAGLWDSYNMVTGIAGDVLSYIRLFALGLSSGILGMVFNQLAFNLSPDVPVLGQIITALILIFGHSLNIFMAVLGSFVHPMRLTFVEFYKNAGFNGGGKAYSPFKKISQ</sequence>
<dbReference type="GO" id="GO:0051117">
    <property type="term" value="F:ATPase binding"/>
    <property type="evidence" value="ECO:0007669"/>
    <property type="project" value="TreeGrafter"/>
</dbReference>
<feature type="transmembrane region" description="Helical" evidence="8">
    <location>
        <begin position="358"/>
        <end position="381"/>
    </location>
</feature>
<dbReference type="PANTHER" id="PTHR11629">
    <property type="entry name" value="VACUOLAR PROTON ATPASES"/>
    <property type="match status" value="1"/>
</dbReference>
<evidence type="ECO:0000256" key="4">
    <source>
        <dbReference type="ARBA" id="ARBA00022692"/>
    </source>
</evidence>
<dbReference type="AlphaFoldDB" id="A0A2W7N0I5"/>
<evidence type="ECO:0000313" key="10">
    <source>
        <dbReference type="Proteomes" id="UP000249239"/>
    </source>
</evidence>
<evidence type="ECO:0000256" key="8">
    <source>
        <dbReference type="SAM" id="Phobius"/>
    </source>
</evidence>
<organism evidence="9 10">
    <name type="scientific">Breznakibacter xylanolyticus</name>
    <dbReference type="NCBI Taxonomy" id="990"/>
    <lineage>
        <taxon>Bacteria</taxon>
        <taxon>Pseudomonadati</taxon>
        <taxon>Bacteroidota</taxon>
        <taxon>Bacteroidia</taxon>
        <taxon>Marinilabiliales</taxon>
        <taxon>Marinilabiliaceae</taxon>
        <taxon>Breznakibacter</taxon>
    </lineage>
</organism>
<comment type="subcellular location">
    <subcellularLocation>
        <location evidence="1">Membrane</location>
        <topology evidence="1">Multi-pass membrane protein</topology>
    </subcellularLocation>
</comment>
<comment type="caution">
    <text evidence="9">The sequence shown here is derived from an EMBL/GenBank/DDBJ whole genome shotgun (WGS) entry which is preliminary data.</text>
</comment>
<dbReference type="GO" id="GO:0016471">
    <property type="term" value="C:vacuolar proton-transporting V-type ATPase complex"/>
    <property type="evidence" value="ECO:0007669"/>
    <property type="project" value="TreeGrafter"/>
</dbReference>
<keyword evidence="5 8" id="KW-1133">Transmembrane helix</keyword>
<dbReference type="OrthoDB" id="9803814at2"/>
<feature type="transmembrane region" description="Helical" evidence="8">
    <location>
        <begin position="517"/>
        <end position="536"/>
    </location>
</feature>
<feature type="transmembrane region" description="Helical" evidence="8">
    <location>
        <begin position="321"/>
        <end position="346"/>
    </location>
</feature>
<gene>
    <name evidence="9" type="ORF">LX69_02613</name>
</gene>
<keyword evidence="3" id="KW-0813">Transport</keyword>
<dbReference type="PANTHER" id="PTHR11629:SF63">
    <property type="entry name" value="V-TYPE PROTON ATPASE SUBUNIT A"/>
    <property type="match status" value="1"/>
</dbReference>
<dbReference type="EMBL" id="QKZK01000024">
    <property type="protein sequence ID" value="PZX13580.1"/>
    <property type="molecule type" value="Genomic_DNA"/>
</dbReference>
<dbReference type="GO" id="GO:0007035">
    <property type="term" value="P:vacuolar acidification"/>
    <property type="evidence" value="ECO:0007669"/>
    <property type="project" value="TreeGrafter"/>
</dbReference>
<dbReference type="Proteomes" id="UP000249239">
    <property type="component" value="Unassembled WGS sequence"/>
</dbReference>
<evidence type="ECO:0000256" key="7">
    <source>
        <dbReference type="ARBA" id="ARBA00023136"/>
    </source>
</evidence>
<accession>A0A2W7N0I5</accession>
<evidence type="ECO:0000256" key="5">
    <source>
        <dbReference type="ARBA" id="ARBA00022989"/>
    </source>
</evidence>
<feature type="transmembrane region" description="Helical" evidence="8">
    <location>
        <begin position="401"/>
        <end position="423"/>
    </location>
</feature>
<evidence type="ECO:0000256" key="1">
    <source>
        <dbReference type="ARBA" id="ARBA00004141"/>
    </source>
</evidence>
<keyword evidence="10" id="KW-1185">Reference proteome</keyword>
<feature type="transmembrane region" description="Helical" evidence="8">
    <location>
        <begin position="548"/>
        <end position="571"/>
    </location>
</feature>
<name>A0A2W7N0I5_9BACT</name>
<keyword evidence="6" id="KW-0406">Ion transport</keyword>
<protein>
    <submittedName>
        <fullName evidence="9">V/A-type H+-transporting ATPase subunit I</fullName>
    </submittedName>
</protein>
<comment type="similarity">
    <text evidence="2">Belongs to the V-ATPase 116 kDa subunit family.</text>
</comment>
<evidence type="ECO:0000256" key="6">
    <source>
        <dbReference type="ARBA" id="ARBA00023065"/>
    </source>
</evidence>